<feature type="coiled-coil region" evidence="1">
    <location>
        <begin position="46"/>
        <end position="73"/>
    </location>
</feature>
<evidence type="ECO:0000313" key="3">
    <source>
        <dbReference type="Proteomes" id="UP000664109"/>
    </source>
</evidence>
<accession>A0ABS2V485</accession>
<sequence length="229" mass="24813">MAELNSLEARMQAGTISRNEALAIATRHQVMARTWLASGEGSQEHADAMMDALDQAVAELNAATKRYDSLMGATLRPNVAANRASARLATLALSIAGDRGAEFREQWQADLAGAPEEGITVTPRARLRHAAGFVVAALKLRLRLNVLVEHMWRPVDWVLSRDERVRTTITAAVGAQAVYIVGDGGLDALATDVWEPCAVFGGALWLAARFLRKRRGIEIAGHLPDDPEQ</sequence>
<proteinExistence type="predicted"/>
<organism evidence="2 3">
    <name type="scientific">Streptomyces zhihengii</name>
    <dbReference type="NCBI Taxonomy" id="1818004"/>
    <lineage>
        <taxon>Bacteria</taxon>
        <taxon>Bacillati</taxon>
        <taxon>Actinomycetota</taxon>
        <taxon>Actinomycetes</taxon>
        <taxon>Kitasatosporales</taxon>
        <taxon>Streptomycetaceae</taxon>
        <taxon>Streptomyces</taxon>
    </lineage>
</organism>
<comment type="caution">
    <text evidence="2">The sequence shown here is derived from an EMBL/GenBank/DDBJ whole genome shotgun (WGS) entry which is preliminary data.</text>
</comment>
<evidence type="ECO:0000313" key="2">
    <source>
        <dbReference type="EMBL" id="MBM9623997.1"/>
    </source>
</evidence>
<name>A0ABS2V485_9ACTN</name>
<dbReference type="RefSeq" id="WP_205378052.1">
    <property type="nucleotide sequence ID" value="NZ_JAFEJA010000002.1"/>
</dbReference>
<dbReference type="Proteomes" id="UP000664109">
    <property type="component" value="Unassembled WGS sequence"/>
</dbReference>
<gene>
    <name evidence="2" type="ORF">JE024_36040</name>
</gene>
<keyword evidence="3" id="KW-1185">Reference proteome</keyword>
<reference evidence="2 3" key="1">
    <citation type="journal article" date="2016" name="Arch. Microbiol.">
        <title>Streptomyces zhihengii sp. nov., isolated from rhizospheric soil of Psammosilene tunicoides.</title>
        <authorList>
            <person name="Huang M.J."/>
            <person name="Fei J.J."/>
            <person name="Salam N."/>
            <person name="Kim C.J."/>
            <person name="Hozzein W.N."/>
            <person name="Xiao M."/>
            <person name="Huang H.Q."/>
            <person name="Li W.J."/>
        </authorList>
    </citation>
    <scope>NUCLEOTIDE SEQUENCE [LARGE SCALE GENOMIC DNA]</scope>
    <source>
        <strain evidence="2 3">YIM T102</strain>
    </source>
</reference>
<dbReference type="EMBL" id="JAFEJA010000002">
    <property type="protein sequence ID" value="MBM9623997.1"/>
    <property type="molecule type" value="Genomic_DNA"/>
</dbReference>
<keyword evidence="1" id="KW-0175">Coiled coil</keyword>
<evidence type="ECO:0000256" key="1">
    <source>
        <dbReference type="SAM" id="Coils"/>
    </source>
</evidence>
<protein>
    <submittedName>
        <fullName evidence="2">Uncharacterized protein</fullName>
    </submittedName>
</protein>